<accession>A0A5B8Y539</accession>
<reference evidence="16 17" key="1">
    <citation type="submission" date="2019-06" db="EMBL/GenBank/DDBJ databases">
        <title>Persicimonas caeni gen. nov., sp. nov., a predatory bacterium isolated from solar saltern.</title>
        <authorList>
            <person name="Wang S."/>
        </authorList>
    </citation>
    <scope>NUCLEOTIDE SEQUENCE [LARGE SCALE GENOMIC DNA]</scope>
    <source>
        <strain evidence="16 17">YN101</strain>
    </source>
</reference>
<keyword evidence="17" id="KW-1185">Reference proteome</keyword>
<evidence type="ECO:0000256" key="9">
    <source>
        <dbReference type="ARBA" id="ARBA00022840"/>
    </source>
</evidence>
<comment type="catalytic activity">
    <reaction evidence="11 13">
        <text>L-aspartate + ATP = 4-phospho-L-aspartate + ADP</text>
        <dbReference type="Rhea" id="RHEA:23776"/>
        <dbReference type="ChEBI" id="CHEBI:29991"/>
        <dbReference type="ChEBI" id="CHEBI:30616"/>
        <dbReference type="ChEBI" id="CHEBI:57535"/>
        <dbReference type="ChEBI" id="CHEBI:456216"/>
        <dbReference type="EC" id="2.7.2.4"/>
    </reaction>
</comment>
<dbReference type="GO" id="GO:0009088">
    <property type="term" value="P:threonine biosynthetic process"/>
    <property type="evidence" value="ECO:0007669"/>
    <property type="project" value="UniProtKB-UniPathway"/>
</dbReference>
<feature type="binding site" evidence="12">
    <location>
        <begin position="7"/>
        <end position="10"/>
    </location>
    <ligand>
        <name>ATP</name>
        <dbReference type="ChEBI" id="CHEBI:30616"/>
    </ligand>
</feature>
<dbReference type="SUPFAM" id="SSF53633">
    <property type="entry name" value="Carbamate kinase-like"/>
    <property type="match status" value="1"/>
</dbReference>
<evidence type="ECO:0000256" key="6">
    <source>
        <dbReference type="ARBA" id="ARBA00022679"/>
    </source>
</evidence>
<dbReference type="Pfam" id="PF00696">
    <property type="entry name" value="AA_kinase"/>
    <property type="match status" value="1"/>
</dbReference>
<keyword evidence="5 14" id="KW-0028">Amino-acid biosynthesis</keyword>
<dbReference type="NCBIfam" id="NF005154">
    <property type="entry name" value="PRK06635.1-2"/>
    <property type="match status" value="1"/>
</dbReference>
<evidence type="ECO:0000256" key="5">
    <source>
        <dbReference type="ARBA" id="ARBA00022605"/>
    </source>
</evidence>
<dbReference type="InterPro" id="IPR001341">
    <property type="entry name" value="Asp_kinase"/>
</dbReference>
<gene>
    <name evidence="16" type="ORF">FIV42_03900</name>
</gene>
<dbReference type="UniPathway" id="UPA00051">
    <property type="reaction ID" value="UER00462"/>
</dbReference>
<feature type="binding site" evidence="12">
    <location>
        <position position="184"/>
    </location>
    <ligand>
        <name>ATP</name>
        <dbReference type="ChEBI" id="CHEBI:30616"/>
    </ligand>
</feature>
<dbReference type="RefSeq" id="WP_141196412.1">
    <property type="nucleotide sequence ID" value="NZ_CP041186.1"/>
</dbReference>
<evidence type="ECO:0000256" key="8">
    <source>
        <dbReference type="ARBA" id="ARBA00022777"/>
    </source>
</evidence>
<proteinExistence type="inferred from homology"/>
<dbReference type="InterPro" id="IPR005260">
    <property type="entry name" value="Asp_kin_monofn"/>
</dbReference>
<dbReference type="GO" id="GO:0004072">
    <property type="term" value="F:aspartate kinase activity"/>
    <property type="evidence" value="ECO:0007669"/>
    <property type="project" value="UniProtKB-EC"/>
</dbReference>
<keyword evidence="8 13" id="KW-0418">Kinase</keyword>
<keyword evidence="6 13" id="KW-0808">Transferase</keyword>
<dbReference type="NCBIfam" id="TIGR00657">
    <property type="entry name" value="asp_kinases"/>
    <property type="match status" value="1"/>
</dbReference>
<comment type="pathway">
    <text evidence="1 14">Amino-acid biosynthesis; L-lysine biosynthesis via DAP pathway; (S)-tetrahydrodipicolinate from L-aspartate: step 1/4.</text>
</comment>
<protein>
    <recommendedName>
        <fullName evidence="13">Aspartokinase</fullName>
        <ecNumber evidence="13">2.7.2.4</ecNumber>
    </recommendedName>
</protein>
<feature type="binding site" evidence="12">
    <location>
        <position position="74"/>
    </location>
    <ligand>
        <name>substrate</name>
    </ligand>
</feature>
<evidence type="ECO:0000313" key="16">
    <source>
        <dbReference type="EMBL" id="QDG49915.1"/>
    </source>
</evidence>
<organism evidence="16 17">
    <name type="scientific">Persicimonas caeni</name>
    <dbReference type="NCBI Taxonomy" id="2292766"/>
    <lineage>
        <taxon>Bacteria</taxon>
        <taxon>Deltaproteobacteria</taxon>
        <taxon>Bradymonadales</taxon>
        <taxon>Bradymonadaceae</taxon>
        <taxon>Persicimonas</taxon>
    </lineage>
</organism>
<evidence type="ECO:0000256" key="13">
    <source>
        <dbReference type="RuleBase" id="RU003448"/>
    </source>
</evidence>
<evidence type="ECO:0000256" key="7">
    <source>
        <dbReference type="ARBA" id="ARBA00022741"/>
    </source>
</evidence>
<dbReference type="EC" id="2.7.2.4" evidence="13"/>
<dbReference type="UniPathway" id="UPA00050">
    <property type="reaction ID" value="UER00461"/>
</dbReference>
<dbReference type="PROSITE" id="PS00324">
    <property type="entry name" value="ASPARTOKINASE"/>
    <property type="match status" value="1"/>
</dbReference>
<comment type="pathway">
    <text evidence="2 14">Amino-acid biosynthesis; L-methionine biosynthesis via de novo pathway; L-homoserine from L-aspartate: step 1/3.</text>
</comment>
<evidence type="ECO:0000256" key="10">
    <source>
        <dbReference type="ARBA" id="ARBA00023154"/>
    </source>
</evidence>
<evidence type="ECO:0000256" key="2">
    <source>
        <dbReference type="ARBA" id="ARBA00004986"/>
    </source>
</evidence>
<accession>A0A4Y6PQ72</accession>
<dbReference type="PANTHER" id="PTHR21499">
    <property type="entry name" value="ASPARTATE KINASE"/>
    <property type="match status" value="1"/>
</dbReference>
<evidence type="ECO:0000313" key="17">
    <source>
        <dbReference type="Proteomes" id="UP000315995"/>
    </source>
</evidence>
<dbReference type="InterPro" id="IPR018042">
    <property type="entry name" value="Aspartate_kinase_CS"/>
</dbReference>
<dbReference type="InterPro" id="IPR001048">
    <property type="entry name" value="Asp/Glu/Uridylate_kinase"/>
</dbReference>
<dbReference type="PANTHER" id="PTHR21499:SF3">
    <property type="entry name" value="ASPARTOKINASE"/>
    <property type="match status" value="1"/>
</dbReference>
<keyword evidence="9 12" id="KW-0067">ATP-binding</keyword>
<evidence type="ECO:0000256" key="14">
    <source>
        <dbReference type="RuleBase" id="RU004249"/>
    </source>
</evidence>
<keyword evidence="7 12" id="KW-0547">Nucleotide-binding</keyword>
<dbReference type="PIRSF" id="PIRSF000726">
    <property type="entry name" value="Asp_kin"/>
    <property type="match status" value="1"/>
</dbReference>
<dbReference type="InterPro" id="IPR036393">
    <property type="entry name" value="AceGlu_kinase-like_sf"/>
</dbReference>
<dbReference type="Gene3D" id="3.30.2130.10">
    <property type="entry name" value="VC0802-like"/>
    <property type="match status" value="1"/>
</dbReference>
<dbReference type="GO" id="GO:0005829">
    <property type="term" value="C:cytosol"/>
    <property type="evidence" value="ECO:0007669"/>
    <property type="project" value="TreeGrafter"/>
</dbReference>
<keyword evidence="10" id="KW-0457">Lysine biosynthesis</keyword>
<evidence type="ECO:0000256" key="3">
    <source>
        <dbReference type="ARBA" id="ARBA00005139"/>
    </source>
</evidence>
<dbReference type="GO" id="GO:0009090">
    <property type="term" value="P:homoserine biosynthetic process"/>
    <property type="evidence" value="ECO:0007669"/>
    <property type="project" value="TreeGrafter"/>
</dbReference>
<dbReference type="UniPathway" id="UPA00034">
    <property type="reaction ID" value="UER00015"/>
</dbReference>
<feature type="domain" description="Aspartate/glutamate/uridylate kinase" evidence="15">
    <location>
        <begin position="3"/>
        <end position="226"/>
    </location>
</feature>
<evidence type="ECO:0000256" key="11">
    <source>
        <dbReference type="ARBA" id="ARBA00047872"/>
    </source>
</evidence>
<dbReference type="InterPro" id="IPR041740">
    <property type="entry name" value="AKii-LysC-BS"/>
</dbReference>
<comment type="similarity">
    <text evidence="4 13">Belongs to the aspartokinase family.</text>
</comment>
<dbReference type="GO" id="GO:0005524">
    <property type="term" value="F:ATP binding"/>
    <property type="evidence" value="ECO:0007669"/>
    <property type="project" value="UniProtKB-KW"/>
</dbReference>
<evidence type="ECO:0000256" key="4">
    <source>
        <dbReference type="ARBA" id="ARBA00010122"/>
    </source>
</evidence>
<dbReference type="GO" id="GO:0009089">
    <property type="term" value="P:lysine biosynthetic process via diaminopimelate"/>
    <property type="evidence" value="ECO:0007669"/>
    <property type="project" value="UniProtKB-UniPathway"/>
</dbReference>
<dbReference type="Gene3D" id="3.40.1160.10">
    <property type="entry name" value="Acetylglutamate kinase-like"/>
    <property type="match status" value="1"/>
</dbReference>
<comment type="pathway">
    <text evidence="3 14">Amino-acid biosynthesis; L-threonine biosynthesis; L-threonine from L-aspartate: step 1/5.</text>
</comment>
<evidence type="ECO:0000256" key="1">
    <source>
        <dbReference type="ARBA" id="ARBA00004766"/>
    </source>
</evidence>
<sequence length="410" mass="44315">MSILVQKYGGSSLSDLERLSAVADKVVATREAGHDVVVVVSAMGDSTDELLEMARELAGSPSRRELDMLLSVGERISMALLSIAIQERGYEAVSLTGSQCGIITTHNHSNARIMDVRPFRVQDELELGRIVIVAGYQGTSYRREVTTLGRGGSDTTAVALAAALGADACEIYSDVEGVFSADPRAVLSAKQLLELSHEEMLEMARSGARVLNEQAVEFARRAKIALYARKTHSPSTRGTVVRPDGFHERVERAEMGQPAVAVSHIERGVHIQAGESADEVIALLGERDCVVCEWTPEQRCELFLDTENVHDLEDISAKLRALGDDVTVERAGLVSVVGQGIGGQTRWVRQGHKVVKEAGIKPLSLAISLSRLSWIIQTADVKRALGALHDLFISMDVKPAHHAPSLEADS</sequence>
<feature type="binding site" evidence="12">
    <location>
        <position position="47"/>
    </location>
    <ligand>
        <name>substrate</name>
    </ligand>
</feature>
<evidence type="ECO:0000259" key="15">
    <source>
        <dbReference type="Pfam" id="PF00696"/>
    </source>
</evidence>
<evidence type="ECO:0000256" key="12">
    <source>
        <dbReference type="PIRSR" id="PIRSR000726-1"/>
    </source>
</evidence>
<dbReference type="FunFam" id="3.40.1160.10:FF:000002">
    <property type="entry name" value="Aspartokinase"/>
    <property type="match status" value="1"/>
</dbReference>
<dbReference type="OrthoDB" id="9799110at2"/>
<dbReference type="CDD" id="cd04261">
    <property type="entry name" value="AAK_AKii-LysC-BS"/>
    <property type="match status" value="1"/>
</dbReference>
<dbReference type="Proteomes" id="UP000315995">
    <property type="component" value="Chromosome"/>
</dbReference>
<dbReference type="AlphaFoldDB" id="A0A4Y6PQ72"/>
<dbReference type="EMBL" id="CP041186">
    <property type="protein sequence ID" value="QDG49915.1"/>
    <property type="molecule type" value="Genomic_DNA"/>
</dbReference>
<name>A0A4Y6PQ72_PERCE</name>